<dbReference type="EMBL" id="KQ090385">
    <property type="protein sequence ID" value="KMS96372.1"/>
    <property type="molecule type" value="Genomic_DNA"/>
</dbReference>
<dbReference type="Proteomes" id="UP000035740">
    <property type="component" value="Unassembled WGS sequence"/>
</dbReference>
<reference evidence="2 3" key="1">
    <citation type="journal article" date="2014" name="Nature">
        <title>The genome of the recently domesticated crop plant sugar beet (Beta vulgaris).</title>
        <authorList>
            <person name="Dohm J.C."/>
            <person name="Minoche A.E."/>
            <person name="Holtgrawe D."/>
            <person name="Capella-Gutierrez S."/>
            <person name="Zakrzewski F."/>
            <person name="Tafer H."/>
            <person name="Rupp O."/>
            <person name="Sorensen T.R."/>
            <person name="Stracke R."/>
            <person name="Reinhardt R."/>
            <person name="Goesmann A."/>
            <person name="Kraft T."/>
            <person name="Schulz B."/>
            <person name="Stadler P.F."/>
            <person name="Schmidt T."/>
            <person name="Gabaldon T."/>
            <person name="Lehrach H."/>
            <person name="Weisshaar B."/>
            <person name="Himmelbauer H."/>
        </authorList>
    </citation>
    <scope>NUCLEOTIDE SEQUENCE [LARGE SCALE GENOMIC DNA]</scope>
    <source>
        <tissue evidence="2">Taproot</tissue>
    </source>
</reference>
<keyword evidence="3" id="KW-1185">Reference proteome</keyword>
<dbReference type="Gramene" id="KMS96372">
    <property type="protein sequence ID" value="KMS96372"/>
    <property type="gene ID" value="BVRB_9g225820"/>
</dbReference>
<gene>
    <name evidence="2" type="ORF">BVRB_9g225820</name>
</gene>
<evidence type="ECO:0000313" key="2">
    <source>
        <dbReference type="EMBL" id="KMS96372.1"/>
    </source>
</evidence>
<sequence>MRHKRPAQRIPAQYSRNPERKRPTTIIKRSICKWTVHFYT</sequence>
<protein>
    <submittedName>
        <fullName evidence="2">Uncharacterized protein</fullName>
    </submittedName>
</protein>
<dbReference type="AlphaFoldDB" id="A0A0J8B948"/>
<proteinExistence type="predicted"/>
<feature type="region of interest" description="Disordered" evidence="1">
    <location>
        <begin position="1"/>
        <end position="23"/>
    </location>
</feature>
<name>A0A0J8B948_BETVV</name>
<evidence type="ECO:0000256" key="1">
    <source>
        <dbReference type="SAM" id="MobiDB-lite"/>
    </source>
</evidence>
<accession>A0A0J8B948</accession>
<organism evidence="2 3">
    <name type="scientific">Beta vulgaris subsp. vulgaris</name>
    <name type="common">Beet</name>
    <dbReference type="NCBI Taxonomy" id="3555"/>
    <lineage>
        <taxon>Eukaryota</taxon>
        <taxon>Viridiplantae</taxon>
        <taxon>Streptophyta</taxon>
        <taxon>Embryophyta</taxon>
        <taxon>Tracheophyta</taxon>
        <taxon>Spermatophyta</taxon>
        <taxon>Magnoliopsida</taxon>
        <taxon>eudicotyledons</taxon>
        <taxon>Gunneridae</taxon>
        <taxon>Pentapetalae</taxon>
        <taxon>Caryophyllales</taxon>
        <taxon>Chenopodiaceae</taxon>
        <taxon>Betoideae</taxon>
        <taxon>Beta</taxon>
    </lineage>
</organism>
<evidence type="ECO:0000313" key="3">
    <source>
        <dbReference type="Proteomes" id="UP000035740"/>
    </source>
</evidence>